<dbReference type="EMBL" id="BMFS01000011">
    <property type="protein sequence ID" value="GGH05624.1"/>
    <property type="molecule type" value="Genomic_DNA"/>
</dbReference>
<keyword evidence="2" id="KW-1185">Reference proteome</keyword>
<proteinExistence type="predicted"/>
<accession>A0ABQ1XWW8</accession>
<sequence length="130" mass="14255">MGRHHISLSPDRSIVIVAVSGARDTSTYAQGTPDFLMRYLAQPARKVLFDARLARAAMESGTAIELAEACGQEMPASRVAIVAREMDCAYARIWRRALASTGHEVFVFEHVGAAEAWLRSEADEDTLYVA</sequence>
<protein>
    <recommendedName>
        <fullName evidence="3">STAS/SEC14 domain-containing protein</fullName>
    </recommendedName>
</protein>
<reference evidence="2" key="1">
    <citation type="journal article" date="2019" name="Int. J. Syst. Evol. Microbiol.">
        <title>The Global Catalogue of Microorganisms (GCM) 10K type strain sequencing project: providing services to taxonomists for standard genome sequencing and annotation.</title>
        <authorList>
            <consortium name="The Broad Institute Genomics Platform"/>
            <consortium name="The Broad Institute Genome Sequencing Center for Infectious Disease"/>
            <person name="Wu L."/>
            <person name="Ma J."/>
        </authorList>
    </citation>
    <scope>NUCLEOTIDE SEQUENCE [LARGE SCALE GENOMIC DNA]</scope>
    <source>
        <strain evidence="2">CGMCC 1.12766</strain>
    </source>
</reference>
<gene>
    <name evidence="1" type="ORF">GCM10007420_22660</name>
</gene>
<dbReference type="Proteomes" id="UP000648722">
    <property type="component" value="Unassembled WGS sequence"/>
</dbReference>
<dbReference type="RefSeq" id="WP_188452704.1">
    <property type="nucleotide sequence ID" value="NZ_BMFS01000011.1"/>
</dbReference>
<organism evidence="1 2">
    <name type="scientific">Glycocaulis albus</name>
    <dbReference type="NCBI Taxonomy" id="1382801"/>
    <lineage>
        <taxon>Bacteria</taxon>
        <taxon>Pseudomonadati</taxon>
        <taxon>Pseudomonadota</taxon>
        <taxon>Alphaproteobacteria</taxon>
        <taxon>Maricaulales</taxon>
        <taxon>Maricaulaceae</taxon>
        <taxon>Glycocaulis</taxon>
    </lineage>
</organism>
<comment type="caution">
    <text evidence="1">The sequence shown here is derived from an EMBL/GenBank/DDBJ whole genome shotgun (WGS) entry which is preliminary data.</text>
</comment>
<evidence type="ECO:0000313" key="2">
    <source>
        <dbReference type="Proteomes" id="UP000648722"/>
    </source>
</evidence>
<name>A0ABQ1XWW8_9PROT</name>
<evidence type="ECO:0008006" key="3">
    <source>
        <dbReference type="Google" id="ProtNLM"/>
    </source>
</evidence>
<evidence type="ECO:0000313" key="1">
    <source>
        <dbReference type="EMBL" id="GGH05624.1"/>
    </source>
</evidence>